<reference evidence="1 2" key="1">
    <citation type="submission" date="2024-12" db="EMBL/GenBank/DDBJ databases">
        <title>The unique morphological basis and parallel evolutionary history of personate flowers in Penstemon.</title>
        <authorList>
            <person name="Depatie T.H."/>
            <person name="Wessinger C.A."/>
        </authorList>
    </citation>
    <scope>NUCLEOTIDE SEQUENCE [LARGE SCALE GENOMIC DNA]</scope>
    <source>
        <strain evidence="1">WTNN_2</strain>
        <tissue evidence="1">Leaf</tissue>
    </source>
</reference>
<sequence length="339" mass="37706">MLLEKFNLERGRYKLNKGTNLNSSWWMLPTFAKLEKIGGPEFCAWISECVPSYMLEIDASKLSDVKFEGWKKTKENSWEVVLTHSQMVSLADILDMYYEDVFTLPHKRLSCHAVAKSSSLLLNKGSSLLKMFSVVISSGIFIVTISVLRKLYLPHLPSRKIYIQENSETQLSDINCAPHQSVELSKLKMCCVAIIERIKDSYGLPGEISISDDCAWIGELPTCLKKVDDIDSNTLDSSSSSTLPEANEEEMKALQDTASYQVVLSSNGNIRGFQPTSRVAVNNWAANPLAKDLYGGKDLSPGLLEPGLKISNPGDVVVLELLMSVNPDSYFALARPVER</sequence>
<accession>A0ABD3UPN6</accession>
<dbReference type="PANTHER" id="PTHR35694">
    <property type="entry name" value="DENEDDYLASE"/>
    <property type="match status" value="1"/>
</dbReference>
<proteinExistence type="predicted"/>
<dbReference type="AlphaFoldDB" id="A0ABD3UPN6"/>
<dbReference type="EMBL" id="JBJXBP010000001">
    <property type="protein sequence ID" value="KAL3851360.1"/>
    <property type="molecule type" value="Genomic_DNA"/>
</dbReference>
<comment type="caution">
    <text evidence="1">The sequence shown here is derived from an EMBL/GenBank/DDBJ whole genome shotgun (WGS) entry which is preliminary data.</text>
</comment>
<organism evidence="1 2">
    <name type="scientific">Penstemon smallii</name>
    <dbReference type="NCBI Taxonomy" id="265156"/>
    <lineage>
        <taxon>Eukaryota</taxon>
        <taxon>Viridiplantae</taxon>
        <taxon>Streptophyta</taxon>
        <taxon>Embryophyta</taxon>
        <taxon>Tracheophyta</taxon>
        <taxon>Spermatophyta</taxon>
        <taxon>Magnoliopsida</taxon>
        <taxon>eudicotyledons</taxon>
        <taxon>Gunneridae</taxon>
        <taxon>Pentapetalae</taxon>
        <taxon>asterids</taxon>
        <taxon>lamiids</taxon>
        <taxon>Lamiales</taxon>
        <taxon>Plantaginaceae</taxon>
        <taxon>Cheloneae</taxon>
        <taxon>Penstemon</taxon>
    </lineage>
</organism>
<evidence type="ECO:0000313" key="1">
    <source>
        <dbReference type="EMBL" id="KAL3851360.1"/>
    </source>
</evidence>
<protein>
    <submittedName>
        <fullName evidence="1">Uncharacterized protein</fullName>
    </submittedName>
</protein>
<evidence type="ECO:0000313" key="2">
    <source>
        <dbReference type="Proteomes" id="UP001634393"/>
    </source>
</evidence>
<dbReference type="PANTHER" id="PTHR35694:SF1">
    <property type="entry name" value="DENEDDYLASE"/>
    <property type="match status" value="1"/>
</dbReference>
<name>A0ABD3UPN6_9LAMI</name>
<dbReference type="Proteomes" id="UP001634393">
    <property type="component" value="Unassembled WGS sequence"/>
</dbReference>
<keyword evidence="2" id="KW-1185">Reference proteome</keyword>
<gene>
    <name evidence="1" type="ORF">ACJIZ3_013242</name>
</gene>